<dbReference type="PANTHER" id="PTHR21366:SF22">
    <property type="entry name" value="VOC DOMAIN-CONTAINING PROTEIN"/>
    <property type="match status" value="1"/>
</dbReference>
<accession>A0A8J6C8W0</accession>
<evidence type="ECO:0000259" key="1">
    <source>
        <dbReference type="PROSITE" id="PS51819"/>
    </source>
</evidence>
<organism evidence="2 3">
    <name type="scientific">Diacronema lutheri</name>
    <name type="common">Unicellular marine alga</name>
    <name type="synonym">Monochrysis lutheri</name>
    <dbReference type="NCBI Taxonomy" id="2081491"/>
    <lineage>
        <taxon>Eukaryota</taxon>
        <taxon>Haptista</taxon>
        <taxon>Haptophyta</taxon>
        <taxon>Pavlovophyceae</taxon>
        <taxon>Pavlovales</taxon>
        <taxon>Pavlovaceae</taxon>
        <taxon>Diacronema</taxon>
    </lineage>
</organism>
<gene>
    <name evidence="2" type="ORF">KFE25_005357</name>
</gene>
<sequence length="170" mass="18176">MHAGLIALVAFSFAPPHGTTVMERLSRAAFPTRAFARCAAVDFGGIQHAGVLVSDTARSLDFYTNILGMGDDTAHRPSTLPFAGAFVRCGAHQLHLMELPNPDPIDGRPAHGGRDRHIAITVASIEPLRESLDAVGWAHTMSMSGRRALFCRDPDGNALEFMEATAVRAG</sequence>
<dbReference type="Pfam" id="PF00903">
    <property type="entry name" value="Glyoxalase"/>
    <property type="match status" value="1"/>
</dbReference>
<dbReference type="SUPFAM" id="SSF54593">
    <property type="entry name" value="Glyoxalase/Bleomycin resistance protein/Dihydroxybiphenyl dioxygenase"/>
    <property type="match status" value="1"/>
</dbReference>
<protein>
    <recommendedName>
        <fullName evidence="1">VOC domain-containing protein</fullName>
    </recommendedName>
</protein>
<name>A0A8J6C8W0_DIALT</name>
<reference evidence="2" key="1">
    <citation type="submission" date="2021-05" db="EMBL/GenBank/DDBJ databases">
        <title>The genome of the haptophyte Pavlova lutheri (Diacronema luteri, Pavlovales) - a model for lipid biosynthesis in eukaryotic algae.</title>
        <authorList>
            <person name="Hulatt C.J."/>
            <person name="Posewitz M.C."/>
        </authorList>
    </citation>
    <scope>NUCLEOTIDE SEQUENCE</scope>
    <source>
        <strain evidence="2">NIVA-4/92</strain>
    </source>
</reference>
<dbReference type="InterPro" id="IPR050383">
    <property type="entry name" value="GlyoxalaseI/FosfomycinResist"/>
</dbReference>
<dbReference type="Gene3D" id="3.10.180.10">
    <property type="entry name" value="2,3-Dihydroxybiphenyl 1,2-Dioxygenase, domain 1"/>
    <property type="match status" value="1"/>
</dbReference>
<dbReference type="Proteomes" id="UP000751190">
    <property type="component" value="Unassembled WGS sequence"/>
</dbReference>
<evidence type="ECO:0000313" key="2">
    <source>
        <dbReference type="EMBL" id="KAG8465787.1"/>
    </source>
</evidence>
<dbReference type="AlphaFoldDB" id="A0A8J6C8W0"/>
<dbReference type="PANTHER" id="PTHR21366">
    <property type="entry name" value="GLYOXALASE FAMILY PROTEIN"/>
    <property type="match status" value="1"/>
</dbReference>
<comment type="caution">
    <text evidence="2">The sequence shown here is derived from an EMBL/GenBank/DDBJ whole genome shotgun (WGS) entry which is preliminary data.</text>
</comment>
<dbReference type="InterPro" id="IPR029068">
    <property type="entry name" value="Glyas_Bleomycin-R_OHBP_Dase"/>
</dbReference>
<dbReference type="PROSITE" id="PS51819">
    <property type="entry name" value="VOC"/>
    <property type="match status" value="1"/>
</dbReference>
<dbReference type="InterPro" id="IPR004360">
    <property type="entry name" value="Glyas_Fos-R_dOase_dom"/>
</dbReference>
<dbReference type="OrthoDB" id="5371818at2759"/>
<feature type="domain" description="VOC" evidence="1">
    <location>
        <begin position="45"/>
        <end position="164"/>
    </location>
</feature>
<proteinExistence type="predicted"/>
<dbReference type="OMA" id="HACVAIK"/>
<evidence type="ECO:0000313" key="3">
    <source>
        <dbReference type="Proteomes" id="UP000751190"/>
    </source>
</evidence>
<dbReference type="InterPro" id="IPR037523">
    <property type="entry name" value="VOC_core"/>
</dbReference>
<keyword evidence="3" id="KW-1185">Reference proteome</keyword>
<dbReference type="EMBL" id="JAGTXO010000009">
    <property type="protein sequence ID" value="KAG8465787.1"/>
    <property type="molecule type" value="Genomic_DNA"/>
</dbReference>